<accession>A0A6A6ZX27</accession>
<protein>
    <submittedName>
        <fullName evidence="1">Uncharacterized protein</fullName>
    </submittedName>
</protein>
<evidence type="ECO:0000313" key="2">
    <source>
        <dbReference type="Proteomes" id="UP000799424"/>
    </source>
</evidence>
<dbReference type="AlphaFoldDB" id="A0A6A6ZX27"/>
<sequence>MSNSIIDSMIISSCFSCLVMLLLSHMSPTSPWLDLPWLDLHIARYAASSLRLLSPISPHASARQPRRAIFSFM</sequence>
<reference evidence="1" key="1">
    <citation type="journal article" date="2020" name="Stud. Mycol.">
        <title>101 Dothideomycetes genomes: a test case for predicting lifestyles and emergence of pathogens.</title>
        <authorList>
            <person name="Haridas S."/>
            <person name="Albert R."/>
            <person name="Binder M."/>
            <person name="Bloem J."/>
            <person name="Labutti K."/>
            <person name="Salamov A."/>
            <person name="Andreopoulos B."/>
            <person name="Baker S."/>
            <person name="Barry K."/>
            <person name="Bills G."/>
            <person name="Bluhm B."/>
            <person name="Cannon C."/>
            <person name="Castanera R."/>
            <person name="Culley D."/>
            <person name="Daum C."/>
            <person name="Ezra D."/>
            <person name="Gonzalez J."/>
            <person name="Henrissat B."/>
            <person name="Kuo A."/>
            <person name="Liang C."/>
            <person name="Lipzen A."/>
            <person name="Lutzoni F."/>
            <person name="Magnuson J."/>
            <person name="Mondo S."/>
            <person name="Nolan M."/>
            <person name="Ohm R."/>
            <person name="Pangilinan J."/>
            <person name="Park H.-J."/>
            <person name="Ramirez L."/>
            <person name="Alfaro M."/>
            <person name="Sun H."/>
            <person name="Tritt A."/>
            <person name="Yoshinaga Y."/>
            <person name="Zwiers L.-H."/>
            <person name="Turgeon B."/>
            <person name="Goodwin S."/>
            <person name="Spatafora J."/>
            <person name="Crous P."/>
            <person name="Grigoriev I."/>
        </authorList>
    </citation>
    <scope>NUCLEOTIDE SEQUENCE</scope>
    <source>
        <strain evidence="1">CBS 113818</strain>
    </source>
</reference>
<organism evidence="1 2">
    <name type="scientific">Ophiobolus disseminans</name>
    <dbReference type="NCBI Taxonomy" id="1469910"/>
    <lineage>
        <taxon>Eukaryota</taxon>
        <taxon>Fungi</taxon>
        <taxon>Dikarya</taxon>
        <taxon>Ascomycota</taxon>
        <taxon>Pezizomycotina</taxon>
        <taxon>Dothideomycetes</taxon>
        <taxon>Pleosporomycetidae</taxon>
        <taxon>Pleosporales</taxon>
        <taxon>Pleosporineae</taxon>
        <taxon>Phaeosphaeriaceae</taxon>
        <taxon>Ophiobolus</taxon>
    </lineage>
</organism>
<proteinExistence type="predicted"/>
<dbReference type="EMBL" id="MU006227">
    <property type="protein sequence ID" value="KAF2825582.1"/>
    <property type="molecule type" value="Genomic_DNA"/>
</dbReference>
<dbReference type="Proteomes" id="UP000799424">
    <property type="component" value="Unassembled WGS sequence"/>
</dbReference>
<evidence type="ECO:0000313" key="1">
    <source>
        <dbReference type="EMBL" id="KAF2825582.1"/>
    </source>
</evidence>
<name>A0A6A6ZX27_9PLEO</name>
<gene>
    <name evidence="1" type="ORF">CC86DRAFT_32858</name>
</gene>
<keyword evidence="2" id="KW-1185">Reference proteome</keyword>